<dbReference type="AlphaFoldDB" id="A0A1I7WB66"/>
<protein>
    <submittedName>
        <fullName evidence="3">Transposase</fullName>
    </submittedName>
</protein>
<proteinExistence type="predicted"/>
<keyword evidence="1" id="KW-1133">Transmembrane helix</keyword>
<organism evidence="2 3">
    <name type="scientific">Heterorhabditis bacteriophora</name>
    <name type="common">Entomopathogenic nematode worm</name>
    <dbReference type="NCBI Taxonomy" id="37862"/>
    <lineage>
        <taxon>Eukaryota</taxon>
        <taxon>Metazoa</taxon>
        <taxon>Ecdysozoa</taxon>
        <taxon>Nematoda</taxon>
        <taxon>Chromadorea</taxon>
        <taxon>Rhabditida</taxon>
        <taxon>Rhabditina</taxon>
        <taxon>Rhabditomorpha</taxon>
        <taxon>Strongyloidea</taxon>
        <taxon>Heterorhabditidae</taxon>
        <taxon>Heterorhabditis</taxon>
    </lineage>
</organism>
<keyword evidence="2" id="KW-1185">Reference proteome</keyword>
<evidence type="ECO:0000256" key="1">
    <source>
        <dbReference type="SAM" id="Phobius"/>
    </source>
</evidence>
<dbReference type="Proteomes" id="UP000095283">
    <property type="component" value="Unplaced"/>
</dbReference>
<accession>A0A1I7WB66</accession>
<evidence type="ECO:0000313" key="2">
    <source>
        <dbReference type="Proteomes" id="UP000095283"/>
    </source>
</evidence>
<name>A0A1I7WB66_HETBA</name>
<evidence type="ECO:0000313" key="3">
    <source>
        <dbReference type="WBParaSite" id="Hba_01950"/>
    </source>
</evidence>
<keyword evidence="1" id="KW-0472">Membrane</keyword>
<sequence>MEDILNHDQTQAAQTREQVNDVIRVLLITTVITVPHQSLYYFLKALTNMKAGHFPGFKESGVPGCHL</sequence>
<reference evidence="3" key="1">
    <citation type="submission" date="2016-11" db="UniProtKB">
        <authorList>
            <consortium name="WormBaseParasite"/>
        </authorList>
    </citation>
    <scope>IDENTIFICATION</scope>
</reference>
<feature type="transmembrane region" description="Helical" evidence="1">
    <location>
        <begin position="22"/>
        <end position="43"/>
    </location>
</feature>
<keyword evidence="1" id="KW-0812">Transmembrane</keyword>
<dbReference type="WBParaSite" id="Hba_01950">
    <property type="protein sequence ID" value="Hba_01950"/>
    <property type="gene ID" value="Hba_01950"/>
</dbReference>